<keyword evidence="2" id="KW-1185">Reference proteome</keyword>
<dbReference type="Proteomes" id="UP001333110">
    <property type="component" value="Unassembled WGS sequence"/>
</dbReference>
<sequence>MDPRDRRASSRHRGILGKNLRSPDRRILSKIPGTRAEGKLAVFTTFEIQIGKAMGNSSIFVYARMSIIFVRKRYIE</sequence>
<dbReference type="AlphaFoldDB" id="A0AAN7MK57"/>
<protein>
    <submittedName>
        <fullName evidence="1">Uncharacterized protein</fullName>
    </submittedName>
</protein>
<dbReference type="EMBL" id="JAUNZN010000018">
    <property type="protein sequence ID" value="KAK4811138.1"/>
    <property type="molecule type" value="Genomic_DNA"/>
</dbReference>
<organism evidence="1 2">
    <name type="scientific">Mycteria americana</name>
    <name type="common">Wood stork</name>
    <dbReference type="NCBI Taxonomy" id="33587"/>
    <lineage>
        <taxon>Eukaryota</taxon>
        <taxon>Metazoa</taxon>
        <taxon>Chordata</taxon>
        <taxon>Craniata</taxon>
        <taxon>Vertebrata</taxon>
        <taxon>Euteleostomi</taxon>
        <taxon>Archelosauria</taxon>
        <taxon>Archosauria</taxon>
        <taxon>Dinosauria</taxon>
        <taxon>Saurischia</taxon>
        <taxon>Theropoda</taxon>
        <taxon>Coelurosauria</taxon>
        <taxon>Aves</taxon>
        <taxon>Neognathae</taxon>
        <taxon>Neoaves</taxon>
        <taxon>Aequornithes</taxon>
        <taxon>Ciconiiformes</taxon>
        <taxon>Ciconiidae</taxon>
        <taxon>Mycteria</taxon>
    </lineage>
</organism>
<evidence type="ECO:0000313" key="2">
    <source>
        <dbReference type="Proteomes" id="UP001333110"/>
    </source>
</evidence>
<accession>A0AAN7MK57</accession>
<name>A0AAN7MK57_MYCAM</name>
<evidence type="ECO:0000313" key="1">
    <source>
        <dbReference type="EMBL" id="KAK4811138.1"/>
    </source>
</evidence>
<gene>
    <name evidence="1" type="ORF">QYF61_019769</name>
</gene>
<proteinExistence type="predicted"/>
<reference evidence="1 2" key="1">
    <citation type="journal article" date="2023" name="J. Hered.">
        <title>Chromosome-level genome of the wood stork (Mycteria americana) provides insight into avian chromosome evolution.</title>
        <authorList>
            <person name="Flamio R. Jr."/>
            <person name="Ramstad K.M."/>
        </authorList>
    </citation>
    <scope>NUCLEOTIDE SEQUENCE [LARGE SCALE GENOMIC DNA]</scope>
    <source>
        <strain evidence="1">JAX WOST 10</strain>
    </source>
</reference>
<comment type="caution">
    <text evidence="1">The sequence shown here is derived from an EMBL/GenBank/DDBJ whole genome shotgun (WGS) entry which is preliminary data.</text>
</comment>